<dbReference type="AlphaFoldDB" id="A0A8X6I992"/>
<keyword evidence="2" id="KW-1185">Reference proteome</keyword>
<protein>
    <submittedName>
        <fullName evidence="1">Uncharacterized protein</fullName>
    </submittedName>
</protein>
<gene>
    <name evidence="1" type="primary">NCL1_08620</name>
    <name evidence="1" type="ORF">TNIN_341481</name>
</gene>
<reference evidence="1" key="1">
    <citation type="submission" date="2020-08" db="EMBL/GenBank/DDBJ databases">
        <title>Multicomponent nature underlies the extraordinary mechanical properties of spider dragline silk.</title>
        <authorList>
            <person name="Kono N."/>
            <person name="Nakamura H."/>
            <person name="Mori M."/>
            <person name="Yoshida Y."/>
            <person name="Ohtoshi R."/>
            <person name="Malay A.D."/>
            <person name="Moran D.A.P."/>
            <person name="Tomita M."/>
            <person name="Numata K."/>
            <person name="Arakawa K."/>
        </authorList>
    </citation>
    <scope>NUCLEOTIDE SEQUENCE</scope>
</reference>
<dbReference type="Gene3D" id="3.15.10.50">
    <property type="match status" value="1"/>
</dbReference>
<dbReference type="OrthoDB" id="10370708at2759"/>
<dbReference type="Proteomes" id="UP000886998">
    <property type="component" value="Unassembled WGS sequence"/>
</dbReference>
<comment type="caution">
    <text evidence="1">The sequence shown here is derived from an EMBL/GenBank/DDBJ whole genome shotgun (WGS) entry which is preliminary data.</text>
</comment>
<evidence type="ECO:0000313" key="1">
    <source>
        <dbReference type="EMBL" id="GFS36425.1"/>
    </source>
</evidence>
<dbReference type="EMBL" id="BMAV01024831">
    <property type="protein sequence ID" value="GFS36425.1"/>
    <property type="molecule type" value="Genomic_DNA"/>
</dbReference>
<dbReference type="InterPro" id="IPR038602">
    <property type="entry name" value="Mite_allergen_7_sf"/>
</dbReference>
<evidence type="ECO:0000313" key="2">
    <source>
        <dbReference type="Proteomes" id="UP000886998"/>
    </source>
</evidence>
<accession>A0A8X6I992</accession>
<proteinExistence type="predicted"/>
<sequence>MTDEERINMDFIENMLENAPVNSIERTIFKNTEQLIFFLDDLIQIEEEPMSLTRAANALDVIGPCDVKLKPEKLEIHTVLDGLYLKFQYATFLNSLKYLPTFALTFCMFSAEIDVEFKIDSSAGKIEYLHEFSIEKFEEVHYEVKGIWPFNKFATYALNFVAGHYKTYVRGWLEAQIRHYMNEKLRALERYFEIPEANPRMVQERISLSDDECSRIEELLRDTEATQVKIVDTCAPWEKNKKGEREVYAQQCILSPTFARKADA</sequence>
<organism evidence="1 2">
    <name type="scientific">Trichonephila inaurata madagascariensis</name>
    <dbReference type="NCBI Taxonomy" id="2747483"/>
    <lineage>
        <taxon>Eukaryota</taxon>
        <taxon>Metazoa</taxon>
        <taxon>Ecdysozoa</taxon>
        <taxon>Arthropoda</taxon>
        <taxon>Chelicerata</taxon>
        <taxon>Arachnida</taxon>
        <taxon>Araneae</taxon>
        <taxon>Araneomorphae</taxon>
        <taxon>Entelegynae</taxon>
        <taxon>Araneoidea</taxon>
        <taxon>Nephilidae</taxon>
        <taxon>Trichonephila</taxon>
        <taxon>Trichonephila inaurata</taxon>
    </lineage>
</organism>
<name>A0A8X6I992_9ARAC</name>